<gene>
    <name evidence="17 20" type="primary">petA</name>
</gene>
<dbReference type="PRINTS" id="PR00610">
    <property type="entry name" value="CYTOCHROMEF"/>
</dbReference>
<evidence type="ECO:0000256" key="2">
    <source>
        <dbReference type="ARBA" id="ARBA00008923"/>
    </source>
</evidence>
<evidence type="ECO:0000256" key="13">
    <source>
        <dbReference type="ARBA" id="ARBA00023078"/>
    </source>
</evidence>
<dbReference type="InterPro" id="IPR036826">
    <property type="entry name" value="Cyt_f_lg_dom_sf"/>
</dbReference>
<reference evidence="20" key="1">
    <citation type="submission" date="2017-03" db="EMBL/GenBank/DDBJ databases">
        <title>The new red algal subphylum Proteorhodophytina comprises the largest and most divergent plastid genomes known.</title>
        <authorList>
            <person name="Munoz-Gomez S.A."/>
            <person name="Mejia-Franco F.G."/>
            <person name="Durnin K."/>
            <person name="Morgan C."/>
            <person name="Grisdale C.J."/>
            <person name="Archibald J.M."/>
            <person name="Slamovits C.H."/>
        </authorList>
    </citation>
    <scope>NUCLEOTIDE SEQUENCE</scope>
    <source>
        <strain evidence="20">NIES-2662</strain>
    </source>
</reference>
<feature type="binding site" description="covalent" evidence="17">
    <location>
        <position position="60"/>
    </location>
    <ligand>
        <name>heme</name>
        <dbReference type="ChEBI" id="CHEBI:30413"/>
    </ligand>
</feature>
<sequence length="322" mass="35309">MLSLKSIYNVSFINRITILLVVCFGFINCANTSVNAYPIFAQQAYENPREATGRIVCSNCHLAQKPVTLEVPQSVLPNTIFEAAVGIPYPDNTQQIAANGKKTGLNVGAVVILPEGFKLAPANMLSEEMKEKTKGVYFQPYSTKQDNMIVVGPISGDNHKEIVFPILAPDPSTNKNVHFLKYPIYVGGNRGRGQVYPSGEKSNNNIYTASANGQVTKIEVSEKLGSKIYIQTNKGDEVIETIPSGLELKVSEGDEVKFEQVLNKDPNVGGFGQNETEVVLQSPARIKGMMVFFVTIIIAQIFLVLKKKQFEQVQAAEMNSLT</sequence>
<evidence type="ECO:0000256" key="10">
    <source>
        <dbReference type="ARBA" id="ARBA00022982"/>
    </source>
</evidence>
<protein>
    <recommendedName>
        <fullName evidence="3 17">Cytochrome f</fullName>
    </recommendedName>
</protein>
<keyword evidence="13 17" id="KW-0793">Thylakoid</keyword>
<keyword evidence="5 17" id="KW-0602">Photosynthesis</keyword>
<dbReference type="Pfam" id="PF16639">
    <property type="entry name" value="Apocytochr_F_N"/>
    <property type="match status" value="1"/>
</dbReference>
<evidence type="ECO:0000256" key="15">
    <source>
        <dbReference type="ARBA" id="ARBA00025834"/>
    </source>
</evidence>
<comment type="subunit">
    <text evidence="15 17">The 4 large subunits of the cytochrome b6-f complex are cytochrome b6, subunit IV (17 kDa polypeptide, PetD), cytochrome f and the Rieske protein, while the 4 small subunits are PetG, PetL, PetM and PetN. The complex functions as a dimer.</text>
</comment>
<keyword evidence="9 17" id="KW-0732">Signal</keyword>
<keyword evidence="20" id="KW-0150">Chloroplast</keyword>
<keyword evidence="4 17" id="KW-0813">Transport</keyword>
<evidence type="ECO:0000256" key="9">
    <source>
        <dbReference type="ARBA" id="ARBA00022729"/>
    </source>
</evidence>
<feature type="binding site" description="covalent" evidence="17 18">
    <location>
        <position position="57"/>
    </location>
    <ligand>
        <name>heme</name>
        <dbReference type="ChEBI" id="CHEBI:30413"/>
    </ligand>
</feature>
<evidence type="ECO:0000256" key="11">
    <source>
        <dbReference type="ARBA" id="ARBA00022989"/>
    </source>
</evidence>
<dbReference type="EMBL" id="KY709210">
    <property type="protein sequence ID" value="ARO90895.1"/>
    <property type="molecule type" value="Genomic_DNA"/>
</dbReference>
<dbReference type="PROSITE" id="PS51010">
    <property type="entry name" value="CYTF"/>
    <property type="match status" value="1"/>
</dbReference>
<dbReference type="FunFam" id="2.60.40.830:FF:000001">
    <property type="entry name" value="Cytochrome f"/>
    <property type="match status" value="1"/>
</dbReference>
<evidence type="ECO:0000256" key="12">
    <source>
        <dbReference type="ARBA" id="ARBA00023004"/>
    </source>
</evidence>
<evidence type="ECO:0000259" key="19">
    <source>
        <dbReference type="Pfam" id="PF16639"/>
    </source>
</evidence>
<keyword evidence="20" id="KW-0934">Plastid</keyword>
<dbReference type="SUPFAM" id="SSF49441">
    <property type="entry name" value="Cytochrome f, large domain"/>
    <property type="match status" value="1"/>
</dbReference>
<dbReference type="InterPro" id="IPR002325">
    <property type="entry name" value="Cyt_f"/>
</dbReference>
<dbReference type="Gene3D" id="1.20.5.700">
    <property type="entry name" value="Single helix bin"/>
    <property type="match status" value="1"/>
</dbReference>
<evidence type="ECO:0000256" key="5">
    <source>
        <dbReference type="ARBA" id="ARBA00022531"/>
    </source>
</evidence>
<evidence type="ECO:0000256" key="7">
    <source>
        <dbReference type="ARBA" id="ARBA00022692"/>
    </source>
</evidence>
<comment type="function">
    <text evidence="1 17">Component of the cytochrome b6-f complex, which mediates electron transfer between photosystem II (PSII) and photosystem I (PSI), cyclic electron flow around PSI, and state transitions.</text>
</comment>
<keyword evidence="7 17" id="KW-0812">Transmembrane</keyword>
<evidence type="ECO:0000256" key="17">
    <source>
        <dbReference type="HAMAP-Rule" id="MF_00610"/>
    </source>
</evidence>
<evidence type="ECO:0000313" key="20">
    <source>
        <dbReference type="EMBL" id="ARO90895.1"/>
    </source>
</evidence>
<dbReference type="Gene3D" id="2.60.40.830">
    <property type="entry name" value="Cytochrome f large domain"/>
    <property type="match status" value="1"/>
</dbReference>
<keyword evidence="11 17" id="KW-1133">Transmembrane helix</keyword>
<feature type="transmembrane region" description="Helical" evidence="17">
    <location>
        <begin position="288"/>
        <end position="305"/>
    </location>
</feature>
<dbReference type="Gene3D" id="2.40.50.100">
    <property type="match status" value="1"/>
</dbReference>
<name>A0A1X9PTR3_9RHOD</name>
<evidence type="ECO:0000256" key="3">
    <source>
        <dbReference type="ARBA" id="ARBA00013528"/>
    </source>
</evidence>
<dbReference type="HAMAP" id="MF_00610">
    <property type="entry name" value="Cytb6_f_cytF"/>
    <property type="match status" value="1"/>
</dbReference>
<evidence type="ECO:0000256" key="14">
    <source>
        <dbReference type="ARBA" id="ARBA00023136"/>
    </source>
</evidence>
<dbReference type="GO" id="GO:0009055">
    <property type="term" value="F:electron transfer activity"/>
    <property type="evidence" value="ECO:0007669"/>
    <property type="project" value="UniProtKB-UniRule"/>
</dbReference>
<keyword evidence="14 17" id="KW-0472">Membrane</keyword>
<proteinExistence type="inferred from homology"/>
<dbReference type="InterPro" id="IPR024058">
    <property type="entry name" value="Cyt-f_TM"/>
</dbReference>
<comment type="cofactor">
    <cofactor evidence="17 18">
        <name>heme</name>
        <dbReference type="ChEBI" id="CHEBI:30413"/>
    </cofactor>
    <text evidence="17 18">Binds 1 heme group covalently.</text>
</comment>
<dbReference type="PANTHER" id="PTHR33288:SF10">
    <property type="entry name" value="CYTOCHROME F"/>
    <property type="match status" value="1"/>
</dbReference>
<evidence type="ECO:0000256" key="16">
    <source>
        <dbReference type="ARBA" id="ARBA00046266"/>
    </source>
</evidence>
<keyword evidence="12 17" id="KW-0408">Iron</keyword>
<evidence type="ECO:0000256" key="8">
    <source>
        <dbReference type="ARBA" id="ARBA00022723"/>
    </source>
</evidence>
<dbReference type="GO" id="GO:0005506">
    <property type="term" value="F:iron ion binding"/>
    <property type="evidence" value="ECO:0007669"/>
    <property type="project" value="InterPro"/>
</dbReference>
<dbReference type="SUPFAM" id="SSF51246">
    <property type="entry name" value="Rudiment single hybrid motif"/>
    <property type="match status" value="1"/>
</dbReference>
<dbReference type="GO" id="GO:0015979">
    <property type="term" value="P:photosynthesis"/>
    <property type="evidence" value="ECO:0007669"/>
    <property type="project" value="UniProtKB-UniRule"/>
</dbReference>
<dbReference type="GO" id="GO:0009535">
    <property type="term" value="C:chloroplast thylakoid membrane"/>
    <property type="evidence" value="ECO:0007669"/>
    <property type="project" value="UniProtKB-SubCell"/>
</dbReference>
<keyword evidence="10 17" id="KW-0249">Electron transport</keyword>
<feature type="binding site" description="axial binding residue" evidence="18">
    <location>
        <position position="60"/>
    </location>
    <ligand>
        <name>heme</name>
        <dbReference type="ChEBI" id="CHEBI:30413"/>
    </ligand>
    <ligandPart>
        <name>Fe</name>
        <dbReference type="ChEBI" id="CHEBI:18248"/>
    </ligandPart>
</feature>
<evidence type="ECO:0000256" key="4">
    <source>
        <dbReference type="ARBA" id="ARBA00022448"/>
    </source>
</evidence>
<comment type="subcellular location">
    <subcellularLocation>
        <location evidence="16">Plastid thylakoid membrane</location>
        <topology evidence="16">Single-pass membrane protein</topology>
    </subcellularLocation>
    <subcellularLocation>
        <location evidence="17">Plastid</location>
        <location evidence="17">Chloroplast thylakoid membrane</location>
        <topology evidence="17">Single-pass membrane protein</topology>
    </subcellularLocation>
</comment>
<keyword evidence="6 17" id="KW-0349">Heme</keyword>
<dbReference type="GO" id="GO:0020037">
    <property type="term" value="F:heme binding"/>
    <property type="evidence" value="ECO:0007669"/>
    <property type="project" value="InterPro"/>
</dbReference>
<dbReference type="PANTHER" id="PTHR33288">
    <property type="match status" value="1"/>
</dbReference>
<evidence type="ECO:0000256" key="18">
    <source>
        <dbReference type="PIRSR" id="PIRSR602325-50"/>
    </source>
</evidence>
<feature type="domain" description="Cytochrome f large" evidence="19">
    <location>
        <begin position="37"/>
        <end position="191"/>
    </location>
</feature>
<feature type="binding site" description="axial binding residue" evidence="17 18">
    <location>
        <position position="61"/>
    </location>
    <ligand>
        <name>heme</name>
        <dbReference type="ChEBI" id="CHEBI:30413"/>
    </ligand>
    <ligandPart>
        <name>Fe</name>
        <dbReference type="ChEBI" id="CHEBI:18248"/>
    </ligandPart>
</feature>
<evidence type="ECO:0000256" key="1">
    <source>
        <dbReference type="ARBA" id="ARBA00003068"/>
    </source>
</evidence>
<organism evidence="20">
    <name type="scientific">Corynoplastis japonica</name>
    <dbReference type="NCBI Taxonomy" id="700918"/>
    <lineage>
        <taxon>Eukaryota</taxon>
        <taxon>Rhodophyta</taxon>
        <taxon>Rhodellophyceae</taxon>
        <taxon>Rhodellales</taxon>
        <taxon>Rhodellaceae</taxon>
        <taxon>Corynoplastis</taxon>
    </lineage>
</organism>
<dbReference type="FunFam" id="1.20.5.700:FF:000001">
    <property type="entry name" value="Cytochrome f"/>
    <property type="match status" value="1"/>
</dbReference>
<feature type="binding site" description="axial binding residue" evidence="17 18">
    <location>
        <position position="37"/>
    </location>
    <ligand>
        <name>heme</name>
        <dbReference type="ChEBI" id="CHEBI:30413"/>
    </ligand>
    <ligandPart>
        <name>Fe</name>
        <dbReference type="ChEBI" id="CHEBI:18248"/>
    </ligandPart>
</feature>
<evidence type="ECO:0000256" key="6">
    <source>
        <dbReference type="ARBA" id="ARBA00022617"/>
    </source>
</evidence>
<dbReference type="InterPro" id="IPR011054">
    <property type="entry name" value="Rudment_hybrid_motif"/>
</dbReference>
<dbReference type="AlphaFoldDB" id="A0A1X9PTR3"/>
<geneLocation type="chloroplast" evidence="20"/>
<dbReference type="InterPro" id="IPR024094">
    <property type="entry name" value="Cyt_f_lg_dom"/>
</dbReference>
<accession>A0A1X9PTR3</accession>
<keyword evidence="8 17" id="KW-0479">Metal-binding</keyword>
<dbReference type="Pfam" id="PF01333">
    <property type="entry name" value="Apocytochr_F_C"/>
    <property type="match status" value="1"/>
</dbReference>
<comment type="similarity">
    <text evidence="2 17">Belongs to the cytochrome f family.</text>
</comment>
<dbReference type="SUPFAM" id="SSF103431">
    <property type="entry name" value="Cytochrome f subunit of the cytochrome b6f complex, transmembrane anchor"/>
    <property type="match status" value="1"/>
</dbReference>